<dbReference type="EMBL" id="JACZHT010000009">
    <property type="protein sequence ID" value="MBE1237925.1"/>
    <property type="molecule type" value="Genomic_DNA"/>
</dbReference>
<sequence>MTHHSSVRILETRRVNRLVVCCDGGHPVLGHPRVFLKIPPACQEVVCPYCSCRFVFDAREEQSVLPVSGRAAQGFVTAS</sequence>
<comment type="caution">
    <text evidence="2">The sequence shown here is derived from an EMBL/GenBank/DDBJ whole genome shotgun (WGS) entry which is preliminary data.</text>
</comment>
<keyword evidence="2" id="KW-0863">Zinc-finger</keyword>
<dbReference type="GO" id="GO:0008270">
    <property type="term" value="F:zinc ion binding"/>
    <property type="evidence" value="ECO:0007669"/>
    <property type="project" value="UniProtKB-KW"/>
</dbReference>
<gene>
    <name evidence="2" type="ORF">IHV25_09750</name>
</gene>
<evidence type="ECO:0000313" key="3">
    <source>
        <dbReference type="Proteomes" id="UP000631034"/>
    </source>
</evidence>
<keyword evidence="2" id="KW-0479">Metal-binding</keyword>
<keyword evidence="3" id="KW-1185">Reference proteome</keyword>
<evidence type="ECO:0000259" key="1">
    <source>
        <dbReference type="Pfam" id="PF10276"/>
    </source>
</evidence>
<dbReference type="AlphaFoldDB" id="A0A8J6YNQ4"/>
<reference evidence="2" key="1">
    <citation type="submission" date="2020-10" db="EMBL/GenBank/DDBJ databases">
        <title>Genome sequence of the unusual species of purple photosynthetic bacteria, Phaeovibrio sulfidiphilus DSM 23193, type strain.</title>
        <authorList>
            <person name="Kyndt J.A."/>
            <person name="Meyer T.E."/>
        </authorList>
    </citation>
    <scope>NUCLEOTIDE SEQUENCE</scope>
    <source>
        <strain evidence="2">DSM 23193</strain>
    </source>
</reference>
<organism evidence="2 3">
    <name type="scientific">Phaeovibrio sulfidiphilus</name>
    <dbReference type="NCBI Taxonomy" id="1220600"/>
    <lineage>
        <taxon>Bacteria</taxon>
        <taxon>Pseudomonadati</taxon>
        <taxon>Pseudomonadota</taxon>
        <taxon>Alphaproteobacteria</taxon>
        <taxon>Rhodospirillales</taxon>
        <taxon>Rhodospirillaceae</taxon>
        <taxon>Phaeovibrio</taxon>
    </lineage>
</organism>
<proteinExistence type="predicted"/>
<protein>
    <submittedName>
        <fullName evidence="2">Zinc-finger domain-containing protein</fullName>
    </submittedName>
</protein>
<keyword evidence="2" id="KW-0862">Zinc</keyword>
<dbReference type="RefSeq" id="WP_192534940.1">
    <property type="nucleotide sequence ID" value="NZ_JACZHT010000009.1"/>
</dbReference>
<name>A0A8J6YNQ4_9PROT</name>
<dbReference type="Gene3D" id="2.60.260.40">
    <property type="entry name" value="q5lls5 like domains"/>
    <property type="match status" value="1"/>
</dbReference>
<dbReference type="InterPro" id="IPR019401">
    <property type="entry name" value="Znf_CHCC"/>
</dbReference>
<evidence type="ECO:0000313" key="2">
    <source>
        <dbReference type="EMBL" id="MBE1237925.1"/>
    </source>
</evidence>
<dbReference type="Proteomes" id="UP000631034">
    <property type="component" value="Unassembled WGS sequence"/>
</dbReference>
<dbReference type="Pfam" id="PF10276">
    <property type="entry name" value="zf-CHCC"/>
    <property type="match status" value="1"/>
</dbReference>
<feature type="domain" description="Zinc finger CHCC-type" evidence="1">
    <location>
        <begin position="19"/>
        <end position="54"/>
    </location>
</feature>
<accession>A0A8J6YNQ4</accession>